<organism evidence="1">
    <name type="scientific">Thermomicrobium roseum</name>
    <dbReference type="NCBI Taxonomy" id="500"/>
    <lineage>
        <taxon>Bacteria</taxon>
        <taxon>Pseudomonadati</taxon>
        <taxon>Thermomicrobiota</taxon>
        <taxon>Thermomicrobia</taxon>
        <taxon>Thermomicrobiales</taxon>
        <taxon>Thermomicrobiaceae</taxon>
        <taxon>Thermomicrobium</taxon>
    </lineage>
</organism>
<comment type="caution">
    <text evidence="1">The sequence shown here is derived from an EMBL/GenBank/DDBJ whole genome shotgun (WGS) entry which is preliminary data.</text>
</comment>
<reference evidence="1" key="1">
    <citation type="journal article" date="2020" name="mSystems">
        <title>Genome- and Community-Level Interaction Insights into Carbon Utilization and Element Cycling Functions of Hydrothermarchaeota in Hydrothermal Sediment.</title>
        <authorList>
            <person name="Zhou Z."/>
            <person name="Liu Y."/>
            <person name="Xu W."/>
            <person name="Pan J."/>
            <person name="Luo Z.H."/>
            <person name="Li M."/>
        </authorList>
    </citation>
    <scope>NUCLEOTIDE SEQUENCE [LARGE SCALE GENOMIC DNA]</scope>
    <source>
        <strain evidence="1">SpSt-222</strain>
    </source>
</reference>
<gene>
    <name evidence="1" type="ORF">ENP47_12575</name>
</gene>
<protein>
    <submittedName>
        <fullName evidence="1">Uncharacterized protein</fullName>
    </submittedName>
</protein>
<sequence>MRWDPRALDFDREAWDAVHQQARRRNPAGRRPVSLEDARQAWEPVVCPHCGLRHSDTRTVRLRRTGRTVEARCAACGAIAAVYADGVWS</sequence>
<dbReference type="EMBL" id="DSJL01000011">
    <property type="protein sequence ID" value="HEF66414.1"/>
    <property type="molecule type" value="Genomic_DNA"/>
</dbReference>
<accession>A0A7C1X7I0</accession>
<dbReference type="AlphaFoldDB" id="A0A7C1X7I0"/>
<evidence type="ECO:0000313" key="1">
    <source>
        <dbReference type="EMBL" id="HEF66414.1"/>
    </source>
</evidence>
<name>A0A7C1X7I0_THERO</name>
<proteinExistence type="predicted"/>